<reference evidence="2" key="1">
    <citation type="submission" date="2020-05" db="EMBL/GenBank/DDBJ databases">
        <authorList>
            <person name="Chiriac C."/>
            <person name="Salcher M."/>
            <person name="Ghai R."/>
            <person name="Kavagutti S V."/>
        </authorList>
    </citation>
    <scope>NUCLEOTIDE SEQUENCE</scope>
</reference>
<name>A0A6J7AUP7_9ZZZZ</name>
<proteinExistence type="predicted"/>
<gene>
    <name evidence="2" type="ORF">UFOPK3139_03009</name>
</gene>
<organism evidence="2">
    <name type="scientific">freshwater metagenome</name>
    <dbReference type="NCBI Taxonomy" id="449393"/>
    <lineage>
        <taxon>unclassified sequences</taxon>
        <taxon>metagenomes</taxon>
        <taxon>ecological metagenomes</taxon>
    </lineage>
</organism>
<feature type="region of interest" description="Disordered" evidence="1">
    <location>
        <begin position="20"/>
        <end position="69"/>
    </location>
</feature>
<feature type="compositionally biased region" description="Basic residues" evidence="1">
    <location>
        <begin position="25"/>
        <end position="36"/>
    </location>
</feature>
<evidence type="ECO:0000256" key="1">
    <source>
        <dbReference type="SAM" id="MobiDB-lite"/>
    </source>
</evidence>
<dbReference type="AlphaFoldDB" id="A0A6J7AUP7"/>
<protein>
    <submittedName>
        <fullName evidence="2">Unannotated protein</fullName>
    </submittedName>
</protein>
<dbReference type="EMBL" id="CAFABA010000195">
    <property type="protein sequence ID" value="CAB4836565.1"/>
    <property type="molecule type" value="Genomic_DNA"/>
</dbReference>
<evidence type="ECO:0000313" key="2">
    <source>
        <dbReference type="EMBL" id="CAB4836565.1"/>
    </source>
</evidence>
<feature type="compositionally biased region" description="Basic and acidic residues" evidence="1">
    <location>
        <begin position="37"/>
        <end position="61"/>
    </location>
</feature>
<accession>A0A6J7AUP7</accession>
<sequence>MHICAAERFHGDLLAGRHLDDSRRGHGKRAPPHLHHKVGEAGDEARPAERITDDRRGDRDLAPPSCEPGEHRLARVAHCTERIGQARTTGLAKVDERVTGTRGLLIDAFELAGADEGAGGAFDRDVVRNDRDGPTVDGRVPTYLAVARGIGPILGSFGSREHADLGERPGVDERRDVIPRAAAARGVEPRHLVGAAHLFSDRVALDRDRFGLLAHGRVASRSHVLDVTPCWRSSIFFTRIDVSLRGKSSTRSM</sequence>